<sequence length="68" mass="7552">MAKEAKASAKTIKVEQTGSAIRRQKAQRETLIGLRLNKIGRVSELQDTPAVRGMIAKVQHLVRVVDEK</sequence>
<accession>A0ABY8BS74</accession>
<dbReference type="Gene3D" id="3.30.1390.20">
    <property type="entry name" value="Ribosomal protein L30, ferredoxin-like fold domain"/>
    <property type="match status" value="1"/>
</dbReference>
<dbReference type="PIRSF" id="PIRSF002211">
    <property type="entry name" value="Ribosomal_L30_bac-type"/>
    <property type="match status" value="1"/>
</dbReference>
<keyword evidence="8" id="KW-1185">Reference proteome</keyword>
<dbReference type="PANTHER" id="PTHR15892:SF2">
    <property type="entry name" value="LARGE RIBOSOMAL SUBUNIT PROTEIN UL30M"/>
    <property type="match status" value="1"/>
</dbReference>
<dbReference type="CDD" id="cd01658">
    <property type="entry name" value="Ribosomal_L30"/>
    <property type="match status" value="1"/>
</dbReference>
<evidence type="ECO:0000313" key="8">
    <source>
        <dbReference type="Proteomes" id="UP001213907"/>
    </source>
</evidence>
<evidence type="ECO:0000256" key="5">
    <source>
        <dbReference type="HAMAP-Rule" id="MF_01371"/>
    </source>
</evidence>
<gene>
    <name evidence="5 7" type="primary">rpmD</name>
    <name evidence="7" type="ORF">AFIC_001344</name>
</gene>
<dbReference type="InterPro" id="IPR036919">
    <property type="entry name" value="Ribo_uL30_ferredoxin-like_sf"/>
</dbReference>
<keyword evidence="3 5" id="KW-0689">Ribosomal protein</keyword>
<evidence type="ECO:0000256" key="3">
    <source>
        <dbReference type="ARBA" id="ARBA00022980"/>
    </source>
</evidence>
<feature type="domain" description="Large ribosomal subunit protein uL30-like ferredoxin-like fold" evidence="6">
    <location>
        <begin position="12"/>
        <end position="62"/>
    </location>
</feature>
<protein>
    <recommendedName>
        <fullName evidence="5">Large ribosomal subunit protein uL30</fullName>
    </recommendedName>
</protein>
<dbReference type="PANTHER" id="PTHR15892">
    <property type="entry name" value="MITOCHONDRIAL RIBOSOMAL PROTEIN L30"/>
    <property type="match status" value="1"/>
</dbReference>
<dbReference type="NCBIfam" id="TIGR01308">
    <property type="entry name" value="rpmD_bact"/>
    <property type="match status" value="1"/>
</dbReference>
<keyword evidence="4 5" id="KW-0687">Ribonucleoprotein</keyword>
<dbReference type="EMBL" id="CP113162">
    <property type="protein sequence ID" value="WEF52839.1"/>
    <property type="molecule type" value="Genomic_DNA"/>
</dbReference>
<dbReference type="Proteomes" id="UP001213907">
    <property type="component" value="Chromosome"/>
</dbReference>
<evidence type="ECO:0000256" key="1">
    <source>
        <dbReference type="ARBA" id="ARBA00007594"/>
    </source>
</evidence>
<proteinExistence type="inferred from homology"/>
<dbReference type="HAMAP" id="MF_01371_B">
    <property type="entry name" value="Ribosomal_uL30_B"/>
    <property type="match status" value="1"/>
</dbReference>
<evidence type="ECO:0000256" key="4">
    <source>
        <dbReference type="ARBA" id="ARBA00023274"/>
    </source>
</evidence>
<name>A0ABY8BS74_AFICR</name>
<dbReference type="Pfam" id="PF00327">
    <property type="entry name" value="Ribosomal_L30"/>
    <property type="match status" value="1"/>
</dbReference>
<dbReference type="SUPFAM" id="SSF55129">
    <property type="entry name" value="Ribosomal protein L30p/L7e"/>
    <property type="match status" value="1"/>
</dbReference>
<comment type="subunit">
    <text evidence="2 5">Part of the 50S ribosomal subunit.</text>
</comment>
<dbReference type="GO" id="GO:0005840">
    <property type="term" value="C:ribosome"/>
    <property type="evidence" value="ECO:0007669"/>
    <property type="project" value="UniProtKB-KW"/>
</dbReference>
<evidence type="ECO:0000259" key="6">
    <source>
        <dbReference type="Pfam" id="PF00327"/>
    </source>
</evidence>
<comment type="similarity">
    <text evidence="1 5">Belongs to the universal ribosomal protein uL30 family.</text>
</comment>
<dbReference type="InterPro" id="IPR005996">
    <property type="entry name" value="Ribosomal_uL30_bac-type"/>
</dbReference>
<evidence type="ECO:0000256" key="2">
    <source>
        <dbReference type="ARBA" id="ARBA00011838"/>
    </source>
</evidence>
<dbReference type="RefSeq" id="WP_275248359.1">
    <property type="nucleotide sequence ID" value="NZ_BAABDX010000001.1"/>
</dbReference>
<dbReference type="InterPro" id="IPR016082">
    <property type="entry name" value="Ribosomal_uL30_ferredoxin-like"/>
</dbReference>
<reference evidence="7 8" key="1">
    <citation type="submission" date="2022-11" db="EMBL/GenBank/DDBJ databases">
        <authorList>
            <person name="Siebert D."/>
            <person name="Busche T."/>
            <person name="Saydam E."/>
            <person name="Kalinowski J."/>
            <person name="Ruckert C."/>
            <person name="Blombach B."/>
        </authorList>
    </citation>
    <scope>NUCLEOTIDE SEQUENCE [LARGE SCALE GENOMIC DNA]</scope>
    <source>
        <strain evidence="7 8">DSM 1083</strain>
    </source>
</reference>
<evidence type="ECO:0000313" key="7">
    <source>
        <dbReference type="EMBL" id="WEF52839.1"/>
    </source>
</evidence>
<organism evidence="7 8">
    <name type="scientific">Afipia carboxydohydrogena</name>
    <name type="common">Pseudomonas carboxydohydrogena</name>
    <dbReference type="NCBI Taxonomy" id="290"/>
    <lineage>
        <taxon>Bacteria</taxon>
        <taxon>Pseudomonadati</taxon>
        <taxon>Pseudomonadota</taxon>
        <taxon>Alphaproteobacteria</taxon>
        <taxon>Hyphomicrobiales</taxon>
        <taxon>Nitrobacteraceae</taxon>
        <taxon>Afipia</taxon>
    </lineage>
</organism>